<dbReference type="GO" id="GO:0005886">
    <property type="term" value="C:plasma membrane"/>
    <property type="evidence" value="ECO:0007669"/>
    <property type="project" value="UniProtKB-SubCell"/>
</dbReference>
<dbReference type="EMBL" id="QEPM01000001">
    <property type="protein sequence ID" value="RDE72415.1"/>
    <property type="molecule type" value="Genomic_DNA"/>
</dbReference>
<dbReference type="InterPro" id="IPR021147">
    <property type="entry name" value="DUF697"/>
</dbReference>
<evidence type="ECO:0000256" key="3">
    <source>
        <dbReference type="ARBA" id="ARBA00022475"/>
    </source>
</evidence>
<keyword evidence="7 8" id="KW-0472">Membrane</keyword>
<dbReference type="AlphaFoldDB" id="A0A8B2UA69"/>
<protein>
    <recommendedName>
        <fullName evidence="8">UPF0283 membrane protein DPV83_02015</fullName>
    </recommendedName>
</protein>
<dbReference type="HAMAP" id="MF_01085">
    <property type="entry name" value="UPF0283"/>
    <property type="match status" value="1"/>
</dbReference>
<sequence>MEKTIFSQQEQVEQQDAFIAKQEFREEQAVPDTDADNVPLEGELLEAQFEQSVQPAPRWWKRALIGTALLFFTATVAQSVQWLVDTWQQNQWIYFAFSLVLCLAVLLGISAIIGEWRCLVQLRKRGEMQHQSREWLESAVVFHGEFPEETHQQAIALCEQMGKLMKLDAQQGDLVKWRQQMNESYSVSEVLHLFSQNVLQPFDKQAKKLINKATTESAALVAISPLALADMFFIAWRNIRLVNQIARLYGIELGYVSRLRLLRMVLVNMAFAGATELIQDLGVNWLSQDLTAKLSARAAQGIGVGLLTARLGIKAMEFCRPLAFGVNEKPRLSHIHKELLSHLGASIFDNLNVKQKEKV</sequence>
<comment type="caution">
    <text evidence="9">The sequence shown here is derived from an EMBL/GenBank/DDBJ whole genome shotgun (WGS) entry which is preliminary data.</text>
</comment>
<keyword evidence="3 8" id="KW-1003">Cell membrane</keyword>
<evidence type="ECO:0000313" key="10">
    <source>
        <dbReference type="Proteomes" id="UP000253998"/>
    </source>
</evidence>
<feature type="transmembrane region" description="Helical" evidence="8">
    <location>
        <begin position="63"/>
        <end position="80"/>
    </location>
</feature>
<evidence type="ECO:0000256" key="2">
    <source>
        <dbReference type="ARBA" id="ARBA00008255"/>
    </source>
</evidence>
<evidence type="ECO:0000256" key="8">
    <source>
        <dbReference type="HAMAP-Rule" id="MF_01085"/>
    </source>
</evidence>
<feature type="transmembrane region" description="Helical" evidence="8">
    <location>
        <begin position="92"/>
        <end position="114"/>
    </location>
</feature>
<feature type="transmembrane region" description="Helical" evidence="8">
    <location>
        <begin position="217"/>
        <end position="236"/>
    </location>
</feature>
<accession>A0A8B2UA69</accession>
<evidence type="ECO:0000256" key="7">
    <source>
        <dbReference type="ARBA" id="ARBA00023136"/>
    </source>
</evidence>
<evidence type="ECO:0000256" key="6">
    <source>
        <dbReference type="ARBA" id="ARBA00022989"/>
    </source>
</evidence>
<evidence type="ECO:0000256" key="5">
    <source>
        <dbReference type="ARBA" id="ARBA00022692"/>
    </source>
</evidence>
<dbReference type="Proteomes" id="UP000253998">
    <property type="component" value="Unassembled WGS sequence"/>
</dbReference>
<evidence type="ECO:0000256" key="1">
    <source>
        <dbReference type="ARBA" id="ARBA00004429"/>
    </source>
</evidence>
<dbReference type="PANTHER" id="PTHR39342">
    <property type="entry name" value="UPF0283 MEMBRANE PROTEIN YCJF"/>
    <property type="match status" value="1"/>
</dbReference>
<dbReference type="RefSeq" id="WP_111294665.1">
    <property type="nucleotide sequence ID" value="NZ_QEPM01000001.1"/>
</dbReference>
<dbReference type="InterPro" id="IPR006507">
    <property type="entry name" value="UPF0283"/>
</dbReference>
<comment type="similarity">
    <text evidence="2 8">Belongs to the UPF0283 family.</text>
</comment>
<evidence type="ECO:0000313" key="9">
    <source>
        <dbReference type="EMBL" id="RDE72415.1"/>
    </source>
</evidence>
<organism evidence="9 10">
    <name type="scientific">Aggregatibacter segnis</name>
    <dbReference type="NCBI Taxonomy" id="739"/>
    <lineage>
        <taxon>Bacteria</taxon>
        <taxon>Pseudomonadati</taxon>
        <taxon>Pseudomonadota</taxon>
        <taxon>Gammaproteobacteria</taxon>
        <taxon>Pasteurellales</taxon>
        <taxon>Pasteurellaceae</taxon>
        <taxon>Aggregatibacter</taxon>
    </lineage>
</organism>
<keyword evidence="6 8" id="KW-1133">Transmembrane helix</keyword>
<dbReference type="PANTHER" id="PTHR39342:SF1">
    <property type="entry name" value="UPF0283 MEMBRANE PROTEIN YCJF"/>
    <property type="match status" value="1"/>
</dbReference>
<dbReference type="Pfam" id="PF05128">
    <property type="entry name" value="DUF697"/>
    <property type="match status" value="1"/>
</dbReference>
<proteinExistence type="inferred from homology"/>
<keyword evidence="4" id="KW-0997">Cell inner membrane</keyword>
<dbReference type="NCBIfam" id="TIGR01620">
    <property type="entry name" value="hyp_HI0043"/>
    <property type="match status" value="1"/>
</dbReference>
<name>A0A8B2UA69_9PAST</name>
<keyword evidence="5 8" id="KW-0812">Transmembrane</keyword>
<comment type="subcellular location">
    <subcellularLocation>
        <location evidence="1">Cell inner membrane</location>
        <topology evidence="1">Multi-pass membrane protein</topology>
    </subcellularLocation>
    <subcellularLocation>
        <location evidence="8">Cell membrane</location>
        <topology evidence="8">Multi-pass membrane protein</topology>
    </subcellularLocation>
</comment>
<reference evidence="9 10" key="1">
    <citation type="submission" date="2018-05" db="EMBL/GenBank/DDBJ databases">
        <title>Draft Genome Sequences for a Diverse set of 7 Haemophilus Species.</title>
        <authorList>
            <person name="Nichols M."/>
            <person name="Topaz N."/>
            <person name="Wang X."/>
            <person name="Wang X."/>
            <person name="Boxrud D."/>
        </authorList>
    </citation>
    <scope>NUCLEOTIDE SEQUENCE [LARGE SCALE GENOMIC DNA]</scope>
    <source>
        <strain evidence="9 10">C2001002503</strain>
    </source>
</reference>
<gene>
    <name evidence="9" type="ORF">DPV83_02015</name>
</gene>
<evidence type="ECO:0000256" key="4">
    <source>
        <dbReference type="ARBA" id="ARBA00022519"/>
    </source>
</evidence>